<dbReference type="VEuPathDB" id="VectorBase:AATE000560"/>
<dbReference type="EnsemblMetazoa" id="AATE000560-RA">
    <property type="protein sequence ID" value="AATE000560-PA.1"/>
    <property type="gene ID" value="AATE000560"/>
</dbReference>
<name>A0A182IJW8_ANOAO</name>
<protein>
    <submittedName>
        <fullName evidence="1">Uncharacterized protein</fullName>
    </submittedName>
</protein>
<reference evidence="1" key="1">
    <citation type="submission" date="2022-08" db="UniProtKB">
        <authorList>
            <consortium name="EnsemblMetazoa"/>
        </authorList>
    </citation>
    <scope>IDENTIFICATION</scope>
    <source>
        <strain evidence="1">EBRO</strain>
    </source>
</reference>
<organism evidence="1">
    <name type="scientific">Anopheles atroparvus</name>
    <name type="common">European mosquito</name>
    <dbReference type="NCBI Taxonomy" id="41427"/>
    <lineage>
        <taxon>Eukaryota</taxon>
        <taxon>Metazoa</taxon>
        <taxon>Ecdysozoa</taxon>
        <taxon>Arthropoda</taxon>
        <taxon>Hexapoda</taxon>
        <taxon>Insecta</taxon>
        <taxon>Pterygota</taxon>
        <taxon>Neoptera</taxon>
        <taxon>Endopterygota</taxon>
        <taxon>Diptera</taxon>
        <taxon>Nematocera</taxon>
        <taxon>Culicoidea</taxon>
        <taxon>Culicidae</taxon>
        <taxon>Anophelinae</taxon>
        <taxon>Anopheles</taxon>
    </lineage>
</organism>
<accession>A0A182IJW8</accession>
<evidence type="ECO:0000313" key="1">
    <source>
        <dbReference type="EnsemblMetazoa" id="AATE000560-PA.1"/>
    </source>
</evidence>
<sequence length="141" mass="14716">MRASSVAPSRSAERGTTPTTLWFVLPLVVVVALMLLIATEPPLSLRFRVAASPSLRRRVCIGSICSVWFIPEDLWESAGKPSNEASTSSRVADPGDWCSGGSENDGTDAADAADAADDVAAPAHRPCALWIVSGLIVIGPG</sequence>
<proteinExistence type="predicted"/>
<dbReference type="AlphaFoldDB" id="A0A182IJW8"/>